<gene>
    <name evidence="1" type="ORF">CO704_24925</name>
</gene>
<dbReference type="EMBL" id="CP023526">
    <property type="protein sequence ID" value="ATF95348.1"/>
    <property type="molecule type" value="Genomic_DNA"/>
</dbReference>
<sequence length="181" mass="20067">MKYTLIAVSAFLLFLTSRVIAETRWKIEKPYLNNPLTTATIEGVGEYRGISGKVWLTLSCRKDAPPVRATLQAENALATQFPTGVFEGPGATGEKARLVSARVGKQTLQRAWYSSGSFQEHNVFAWSFALQEAELKRWIKATDSSLTFYVEVPAKEVTRLTAVFTLPPVTGPLRQVVIPCM</sequence>
<dbReference type="Proteomes" id="UP000217979">
    <property type="component" value="Plasmid unnamed"/>
</dbReference>
<proteinExistence type="predicted"/>
<evidence type="ECO:0000313" key="1">
    <source>
        <dbReference type="EMBL" id="ATF95348.1"/>
    </source>
</evidence>
<dbReference type="AlphaFoldDB" id="A0A291E632"/>
<organism evidence="1 2">
    <name type="scientific">Cedecea neteri</name>
    <dbReference type="NCBI Taxonomy" id="158822"/>
    <lineage>
        <taxon>Bacteria</taxon>
        <taxon>Pseudomonadati</taxon>
        <taxon>Pseudomonadota</taxon>
        <taxon>Gammaproteobacteria</taxon>
        <taxon>Enterobacterales</taxon>
        <taxon>Enterobacteriaceae</taxon>
        <taxon>Cedecea</taxon>
    </lineage>
</organism>
<keyword evidence="1" id="KW-0614">Plasmid</keyword>
<reference evidence="1 2" key="1">
    <citation type="submission" date="2017-09" db="EMBL/GenBank/DDBJ databases">
        <title>FDA dAtabase for Regulatory Grade micrObial Sequences (FDA-ARGOS): Supporting development and validation of Infectious Disease Dx tests.</title>
        <authorList>
            <person name="Minogue T."/>
            <person name="Wolcott M."/>
            <person name="Wasieloski L."/>
            <person name="Aguilar W."/>
            <person name="Moore D."/>
            <person name="Tallon L."/>
            <person name="Sadzewicz L."/>
            <person name="Ott S."/>
            <person name="Zhao X."/>
            <person name="Nagaraj S."/>
            <person name="Vavikolanu K."/>
            <person name="Aluvathingal J."/>
            <person name="Nadendla S."/>
            <person name="Sichtig H."/>
        </authorList>
    </citation>
    <scope>NUCLEOTIDE SEQUENCE [LARGE SCALE GENOMIC DNA]</scope>
    <source>
        <strain evidence="1 2">FDAARGOS_392</strain>
        <plasmid evidence="2">Plasmid unnamed</plasmid>
    </source>
</reference>
<geneLocation type="plasmid" evidence="1">
    <name>unnamed</name>
</geneLocation>
<protein>
    <submittedName>
        <fullName evidence="1">Uncharacterized protein</fullName>
    </submittedName>
</protein>
<evidence type="ECO:0000313" key="2">
    <source>
        <dbReference type="Proteomes" id="UP000217979"/>
    </source>
</evidence>
<name>A0A291E632_9ENTR</name>
<dbReference type="RefSeq" id="WP_061277024.1">
    <property type="nucleotide sequence ID" value="NZ_CP023526.1"/>
</dbReference>
<accession>A0A291E632</accession>